<reference evidence="1" key="2">
    <citation type="submission" date="2020-05" db="UniProtKB">
        <authorList>
            <consortium name="EnsemblMetazoa"/>
        </authorList>
    </citation>
    <scope>IDENTIFICATION</scope>
    <source>
        <strain evidence="1">IAEA</strain>
    </source>
</reference>
<sequence>MMGMSWSFVLPKSIYHPTNLLSEVLKNQHVFTAIPYEQPLSLKNVIFDCQKSNSLASANFCKYKDRYFTRKSKQVHPISTLGHGSSVERGQIEKIFADQFLIRQNLKATHGLLETFRKLKRNVV</sequence>
<protein>
    <submittedName>
        <fullName evidence="1">Uncharacterized protein</fullName>
    </submittedName>
</protein>
<accession>A0A1B0A8B3</accession>
<name>A0A1B0A8B3_GLOPL</name>
<proteinExistence type="predicted"/>
<dbReference type="AlphaFoldDB" id="A0A1B0A8B3"/>
<dbReference type="Proteomes" id="UP000092445">
    <property type="component" value="Unassembled WGS sequence"/>
</dbReference>
<reference evidence="2" key="1">
    <citation type="submission" date="2014-03" db="EMBL/GenBank/DDBJ databases">
        <authorList>
            <person name="Aksoy S."/>
            <person name="Warren W."/>
            <person name="Wilson R.K."/>
        </authorList>
    </citation>
    <scope>NUCLEOTIDE SEQUENCE [LARGE SCALE GENOMIC DNA]</scope>
    <source>
        <strain evidence="2">IAEA</strain>
    </source>
</reference>
<dbReference type="EnsemblMetazoa" id="GPAI037460-RA">
    <property type="protein sequence ID" value="GPAI037460-PA"/>
    <property type="gene ID" value="GPAI037460"/>
</dbReference>
<organism evidence="1 2">
    <name type="scientific">Glossina pallidipes</name>
    <name type="common">Tsetse fly</name>
    <dbReference type="NCBI Taxonomy" id="7398"/>
    <lineage>
        <taxon>Eukaryota</taxon>
        <taxon>Metazoa</taxon>
        <taxon>Ecdysozoa</taxon>
        <taxon>Arthropoda</taxon>
        <taxon>Hexapoda</taxon>
        <taxon>Insecta</taxon>
        <taxon>Pterygota</taxon>
        <taxon>Neoptera</taxon>
        <taxon>Endopterygota</taxon>
        <taxon>Diptera</taxon>
        <taxon>Brachycera</taxon>
        <taxon>Muscomorpha</taxon>
        <taxon>Hippoboscoidea</taxon>
        <taxon>Glossinidae</taxon>
        <taxon>Glossina</taxon>
    </lineage>
</organism>
<dbReference type="VEuPathDB" id="VectorBase:GPAI037460"/>
<evidence type="ECO:0000313" key="1">
    <source>
        <dbReference type="EnsemblMetazoa" id="GPAI037460-PA"/>
    </source>
</evidence>
<keyword evidence="2" id="KW-1185">Reference proteome</keyword>
<evidence type="ECO:0000313" key="2">
    <source>
        <dbReference type="Proteomes" id="UP000092445"/>
    </source>
</evidence>